<dbReference type="SUPFAM" id="SSF109854">
    <property type="entry name" value="DinB/YfiT-like putative metalloenzymes"/>
    <property type="match status" value="1"/>
</dbReference>
<proteinExistence type="predicted"/>
<sequence length="186" mass="20478">MAAMTWTAPHITRTTAGDLQLALGTADERTMLAGWLQWHRETLLVKCAGLDQEQLARTTAEPSGLTLLGLVRHLAEIERWWFRRSFAAEPLGDVFTGPDDGDEGLRGVDAARAEHDHAAYLDEVEAAGAAVAGRTLDETFVTTRGGRTCSLRWVYLAMIQEYARHNGHADLLRERTDGATGDHPRS</sequence>
<organism evidence="1 2">
    <name type="scientific">Streptomyces brevispora</name>
    <dbReference type="NCBI Taxonomy" id="887462"/>
    <lineage>
        <taxon>Bacteria</taxon>
        <taxon>Bacillati</taxon>
        <taxon>Actinomycetota</taxon>
        <taxon>Actinomycetes</taxon>
        <taxon>Kitasatosporales</taxon>
        <taxon>Streptomycetaceae</taxon>
        <taxon>Streptomyces</taxon>
    </lineage>
</organism>
<gene>
    <name evidence="1" type="ORF">FHX80_115306</name>
</gene>
<accession>A0A561V5A9</accession>
<dbReference type="Gene3D" id="1.20.120.450">
    <property type="entry name" value="dinb family like domain"/>
    <property type="match status" value="1"/>
</dbReference>
<dbReference type="Pfam" id="PF04978">
    <property type="entry name" value="MST"/>
    <property type="match status" value="1"/>
</dbReference>
<protein>
    <submittedName>
        <fullName evidence="1">Uncharacterized protein DUF664</fullName>
    </submittedName>
</protein>
<evidence type="ECO:0000313" key="1">
    <source>
        <dbReference type="EMBL" id="TWG06810.1"/>
    </source>
</evidence>
<dbReference type="EMBL" id="VIWW01000001">
    <property type="protein sequence ID" value="TWG06810.1"/>
    <property type="molecule type" value="Genomic_DNA"/>
</dbReference>
<dbReference type="InterPro" id="IPR007061">
    <property type="entry name" value="MST-like"/>
</dbReference>
<name>A0A561V5A9_9ACTN</name>
<evidence type="ECO:0000313" key="2">
    <source>
        <dbReference type="Proteomes" id="UP000318186"/>
    </source>
</evidence>
<dbReference type="AlphaFoldDB" id="A0A561V5A9"/>
<reference evidence="1 2" key="1">
    <citation type="submission" date="2019-06" db="EMBL/GenBank/DDBJ databases">
        <title>Sequencing the genomes of 1000 actinobacteria strains.</title>
        <authorList>
            <person name="Klenk H.-P."/>
        </authorList>
    </citation>
    <scope>NUCLEOTIDE SEQUENCE [LARGE SCALE GENOMIC DNA]</scope>
    <source>
        <strain evidence="1 2">DSM 42059</strain>
    </source>
</reference>
<comment type="caution">
    <text evidence="1">The sequence shown here is derived from an EMBL/GenBank/DDBJ whole genome shotgun (WGS) entry which is preliminary data.</text>
</comment>
<dbReference type="InterPro" id="IPR034660">
    <property type="entry name" value="DinB/YfiT-like"/>
</dbReference>
<dbReference type="Proteomes" id="UP000318186">
    <property type="component" value="Unassembled WGS sequence"/>
</dbReference>